<accession>A0ABZ3H768</accession>
<dbReference type="PANTHER" id="PTHR10849">
    <property type="entry name" value="NADH DEHYDROGENASE UBIQUINONE IRON-SULFUR PROTEIN 8, MITOCHONDRIAL"/>
    <property type="match status" value="1"/>
</dbReference>
<evidence type="ECO:0000256" key="1">
    <source>
        <dbReference type="ARBA" id="ARBA00022485"/>
    </source>
</evidence>
<dbReference type="InterPro" id="IPR017896">
    <property type="entry name" value="4Fe4S_Fe-S-bd"/>
</dbReference>
<keyword evidence="1" id="KW-0004">4Fe-4S</keyword>
<keyword evidence="3" id="KW-0677">Repeat</keyword>
<evidence type="ECO:0000313" key="7">
    <source>
        <dbReference type="EMBL" id="XAU14381.1"/>
    </source>
</evidence>
<evidence type="ECO:0000259" key="6">
    <source>
        <dbReference type="PROSITE" id="PS51379"/>
    </source>
</evidence>
<dbReference type="SUPFAM" id="SSF46548">
    <property type="entry name" value="alpha-helical ferredoxin"/>
    <property type="match status" value="1"/>
</dbReference>
<keyword evidence="8" id="KW-1185">Reference proteome</keyword>
<evidence type="ECO:0000256" key="4">
    <source>
        <dbReference type="ARBA" id="ARBA00023004"/>
    </source>
</evidence>
<evidence type="ECO:0000256" key="3">
    <source>
        <dbReference type="ARBA" id="ARBA00022737"/>
    </source>
</evidence>
<sequence length="144" mass="16552">MFRSMFNAFANLFRPVRTHPYPAEPMPLPTAWRGLIEYNEEACIFCDKCEKACPPKSIRFFQHEDGRKEYRYNAWLCIYCGECVRACPKPEEALWQSETKARPAVKADNVNGGWFDWEAECAQSRDDYAAAKKAARAAKKNEGA</sequence>
<organism evidence="7 8">
    <name type="scientific">Sulfurimonas diazotrophicus</name>
    <dbReference type="NCBI Taxonomy" id="3131939"/>
    <lineage>
        <taxon>Bacteria</taxon>
        <taxon>Pseudomonadati</taxon>
        <taxon>Campylobacterota</taxon>
        <taxon>Epsilonproteobacteria</taxon>
        <taxon>Campylobacterales</taxon>
        <taxon>Sulfurimonadaceae</taxon>
        <taxon>Sulfurimonas</taxon>
    </lineage>
</organism>
<evidence type="ECO:0000313" key="8">
    <source>
        <dbReference type="Proteomes" id="UP001447842"/>
    </source>
</evidence>
<reference evidence="7 8" key="1">
    <citation type="submission" date="2024-03" db="EMBL/GenBank/DDBJ databases">
        <title>Sulfurimonas sp. HSL3-1.</title>
        <authorList>
            <person name="Wang S."/>
        </authorList>
    </citation>
    <scope>NUCLEOTIDE SEQUENCE [LARGE SCALE GENOMIC DNA]</scope>
    <source>
        <strain evidence="7 8">HSL3-1</strain>
    </source>
</reference>
<dbReference type="PROSITE" id="PS51379">
    <property type="entry name" value="4FE4S_FER_2"/>
    <property type="match status" value="2"/>
</dbReference>
<protein>
    <submittedName>
        <fullName evidence="7">4Fe-4S dicluster domain-containing protein</fullName>
    </submittedName>
</protein>
<feature type="domain" description="4Fe-4S ferredoxin-type" evidence="6">
    <location>
        <begin position="68"/>
        <end position="99"/>
    </location>
</feature>
<keyword evidence="2" id="KW-0479">Metal-binding</keyword>
<keyword evidence="5" id="KW-0411">Iron-sulfur</keyword>
<dbReference type="RefSeq" id="WP_345972118.1">
    <property type="nucleotide sequence ID" value="NZ_CP147920.1"/>
</dbReference>
<name>A0ABZ3H768_9BACT</name>
<dbReference type="PROSITE" id="PS00198">
    <property type="entry name" value="4FE4S_FER_1"/>
    <property type="match status" value="1"/>
</dbReference>
<evidence type="ECO:0000256" key="2">
    <source>
        <dbReference type="ARBA" id="ARBA00022723"/>
    </source>
</evidence>
<proteinExistence type="predicted"/>
<feature type="domain" description="4Fe-4S ferredoxin-type" evidence="6">
    <location>
        <begin position="34"/>
        <end position="63"/>
    </location>
</feature>
<keyword evidence="4" id="KW-0408">Iron</keyword>
<dbReference type="Pfam" id="PF12838">
    <property type="entry name" value="Fer4_7"/>
    <property type="match status" value="1"/>
</dbReference>
<gene>
    <name evidence="7" type="ORF">WCY31_08965</name>
</gene>
<dbReference type="Proteomes" id="UP001447842">
    <property type="component" value="Chromosome"/>
</dbReference>
<dbReference type="Gene3D" id="3.30.70.3270">
    <property type="match status" value="1"/>
</dbReference>
<dbReference type="InterPro" id="IPR017900">
    <property type="entry name" value="4Fe4S_Fe_S_CS"/>
</dbReference>
<dbReference type="InterPro" id="IPR010226">
    <property type="entry name" value="NADH_quinone_OxRdtase_chainI"/>
</dbReference>
<evidence type="ECO:0000256" key="5">
    <source>
        <dbReference type="ARBA" id="ARBA00023014"/>
    </source>
</evidence>
<dbReference type="EMBL" id="CP147920">
    <property type="protein sequence ID" value="XAU14381.1"/>
    <property type="molecule type" value="Genomic_DNA"/>
</dbReference>